<dbReference type="InterPro" id="IPR014031">
    <property type="entry name" value="Ketoacyl_synth_C"/>
</dbReference>
<feature type="domain" description="Ketosynthase family 3 (KS3)" evidence="4">
    <location>
        <begin position="22"/>
        <end position="437"/>
    </location>
</feature>
<proteinExistence type="predicted"/>
<dbReference type="SUPFAM" id="SSF53901">
    <property type="entry name" value="Thiolase-like"/>
    <property type="match status" value="1"/>
</dbReference>
<dbReference type="SMART" id="SM00825">
    <property type="entry name" value="PKS_KS"/>
    <property type="match status" value="1"/>
</dbReference>
<accession>A0ABT2B519</accession>
<dbReference type="InterPro" id="IPR050091">
    <property type="entry name" value="PKS_NRPS_Biosynth_Enz"/>
</dbReference>
<dbReference type="Pfam" id="PF00109">
    <property type="entry name" value="ketoacyl-synt"/>
    <property type="match status" value="1"/>
</dbReference>
<dbReference type="Gene3D" id="3.40.47.10">
    <property type="match status" value="1"/>
</dbReference>
<dbReference type="Pfam" id="PF16197">
    <property type="entry name" value="KAsynt_C_assoc"/>
    <property type="match status" value="1"/>
</dbReference>
<comment type="caution">
    <text evidence="5">The sequence shown here is derived from an EMBL/GenBank/DDBJ whole genome shotgun (WGS) entry which is preliminary data.</text>
</comment>
<dbReference type="PANTHER" id="PTHR43775">
    <property type="entry name" value="FATTY ACID SYNTHASE"/>
    <property type="match status" value="1"/>
</dbReference>
<gene>
    <name evidence="5" type="ORF">NX794_20740</name>
</gene>
<dbReference type="RefSeq" id="WP_258780111.1">
    <property type="nucleotide sequence ID" value="NZ_JANUGP010000016.1"/>
</dbReference>
<dbReference type="PROSITE" id="PS52004">
    <property type="entry name" value="KS3_2"/>
    <property type="match status" value="1"/>
</dbReference>
<dbReference type="InterPro" id="IPR016039">
    <property type="entry name" value="Thiolase-like"/>
</dbReference>
<evidence type="ECO:0000313" key="5">
    <source>
        <dbReference type="EMBL" id="MCS0603623.1"/>
    </source>
</evidence>
<keyword evidence="2" id="KW-0597">Phosphoprotein</keyword>
<dbReference type="InterPro" id="IPR014030">
    <property type="entry name" value="Ketoacyl_synth_N"/>
</dbReference>
<dbReference type="EMBL" id="JANUGP010000016">
    <property type="protein sequence ID" value="MCS0603623.1"/>
    <property type="molecule type" value="Genomic_DNA"/>
</dbReference>
<protein>
    <submittedName>
        <fullName evidence="5">Polyketide synthase</fullName>
    </submittedName>
</protein>
<dbReference type="PANTHER" id="PTHR43775:SF37">
    <property type="entry name" value="SI:DKEY-61P9.11"/>
    <property type="match status" value="1"/>
</dbReference>
<keyword evidence="6" id="KW-1185">Reference proteome</keyword>
<evidence type="ECO:0000256" key="3">
    <source>
        <dbReference type="SAM" id="MobiDB-lite"/>
    </source>
</evidence>
<dbReference type="CDD" id="cd00833">
    <property type="entry name" value="PKS"/>
    <property type="match status" value="1"/>
</dbReference>
<feature type="non-terminal residue" evidence="5">
    <location>
        <position position="460"/>
    </location>
</feature>
<dbReference type="Pfam" id="PF02801">
    <property type="entry name" value="Ketoacyl-synt_C"/>
    <property type="match status" value="1"/>
</dbReference>
<dbReference type="InterPro" id="IPR020841">
    <property type="entry name" value="PKS_Beta-ketoAc_synthase_dom"/>
</dbReference>
<reference evidence="5 6" key="1">
    <citation type="submission" date="2022-08" db="EMBL/GenBank/DDBJ databases">
        <authorList>
            <person name="Somphong A."/>
            <person name="Phongsopitanun W."/>
        </authorList>
    </citation>
    <scope>NUCLEOTIDE SEQUENCE [LARGE SCALE GENOMIC DNA]</scope>
    <source>
        <strain evidence="5 6">LP11</strain>
    </source>
</reference>
<keyword evidence="1" id="KW-0596">Phosphopantetheine</keyword>
<dbReference type="Proteomes" id="UP001205612">
    <property type="component" value="Unassembled WGS sequence"/>
</dbReference>
<evidence type="ECO:0000256" key="2">
    <source>
        <dbReference type="ARBA" id="ARBA00022553"/>
    </source>
</evidence>
<evidence type="ECO:0000259" key="4">
    <source>
        <dbReference type="PROSITE" id="PS52004"/>
    </source>
</evidence>
<dbReference type="InterPro" id="IPR032821">
    <property type="entry name" value="PKS_assoc"/>
</dbReference>
<name>A0ABT2B519_9ACTN</name>
<organism evidence="5 6">
    <name type="scientific">Streptomyces pyxinicus</name>
    <dbReference type="NCBI Taxonomy" id="2970331"/>
    <lineage>
        <taxon>Bacteria</taxon>
        <taxon>Bacillati</taxon>
        <taxon>Actinomycetota</taxon>
        <taxon>Actinomycetes</taxon>
        <taxon>Kitasatosporales</taxon>
        <taxon>Streptomycetaceae</taxon>
        <taxon>Streptomyces</taxon>
    </lineage>
</organism>
<sequence length="460" mass="48258">MDLQDAIRTWKGTIRVDVRAQDGNIAVVGASCRFPGADGPRQLWRLLAAGRHAITERPPGRRGPNRTVAPPWGGFLDAVDEFDAEFFGISAREAASVDPQQRLVLELGWEALEDAGIVPDSVRGGRLGVFVGAFADDYAHLVHRDGATAATRHTYPGTERSLIANRLSHFLDVHGPSVGIDSGQSSSLVAVHLACQSLLTGESDLVVAGGVQLNLLPESVDIADRWGPLSPDGRCYTFDARANGYVPGEGGGLVVLKRLKDALADGDTPQCVILGSAVNHSGNGQALTQPDELAQQDVLRRAHERARISAAQLQYVELHGTGTPAGDPVEASALGAVVGSARPRTRPLPVGSVKTNLGHLGAAAGIAGLIKVAMAIRHRELPASLNYELANPDIALDELNLRVQQDLGSWESADSPLIAGVSSFGMGGTNCHLLISDAPPASAAPRREPETGEADSGQAP</sequence>
<evidence type="ECO:0000256" key="1">
    <source>
        <dbReference type="ARBA" id="ARBA00022450"/>
    </source>
</evidence>
<evidence type="ECO:0000313" key="6">
    <source>
        <dbReference type="Proteomes" id="UP001205612"/>
    </source>
</evidence>
<feature type="region of interest" description="Disordered" evidence="3">
    <location>
        <begin position="435"/>
        <end position="460"/>
    </location>
</feature>